<evidence type="ECO:0000256" key="12">
    <source>
        <dbReference type="PIRSR" id="PIRSR001461-1"/>
    </source>
</evidence>
<feature type="binding site" evidence="10 14">
    <location>
        <begin position="140"/>
        <end position="143"/>
    </location>
    <ligand>
        <name>substrate</name>
    </ligand>
</feature>
<evidence type="ECO:0000256" key="11">
    <source>
        <dbReference type="PIRNR" id="PIRNR001461"/>
    </source>
</evidence>
<comment type="cofactor">
    <cofactor evidence="2">
        <name>Mn(2+)</name>
        <dbReference type="ChEBI" id="CHEBI:29035"/>
    </cofactor>
</comment>
<comment type="similarity">
    <text evidence="6 10 11">Belongs to the ribulose-phosphate 3-epimerase family.</text>
</comment>
<dbReference type="NCBIfam" id="TIGR01163">
    <property type="entry name" value="rpe"/>
    <property type="match status" value="1"/>
</dbReference>
<comment type="pathway">
    <text evidence="10">Carbohydrate degradation.</text>
</comment>
<evidence type="ECO:0000256" key="10">
    <source>
        <dbReference type="HAMAP-Rule" id="MF_02227"/>
    </source>
</evidence>
<keyword evidence="13" id="KW-0464">Manganese</keyword>
<protein>
    <recommendedName>
        <fullName evidence="7 10">Ribulose-phosphate 3-epimerase</fullName>
        <ecNumber evidence="7 10">5.1.3.1</ecNumber>
    </recommendedName>
</protein>
<feature type="binding site" evidence="10 14">
    <location>
        <position position="64"/>
    </location>
    <ligand>
        <name>substrate</name>
    </ligand>
</feature>
<feature type="active site" description="Proton acceptor" evidence="10 12">
    <location>
        <position position="33"/>
    </location>
</feature>
<comment type="catalytic activity">
    <reaction evidence="1 10 11">
        <text>D-ribulose 5-phosphate = D-xylulose 5-phosphate</text>
        <dbReference type="Rhea" id="RHEA:13677"/>
        <dbReference type="ChEBI" id="CHEBI:57737"/>
        <dbReference type="ChEBI" id="CHEBI:58121"/>
        <dbReference type="EC" id="5.1.3.1"/>
    </reaction>
</comment>
<feature type="binding site" evidence="10 13">
    <location>
        <position position="64"/>
    </location>
    <ligand>
        <name>a divalent metal cation</name>
        <dbReference type="ChEBI" id="CHEBI:60240"/>
    </ligand>
</feature>
<dbReference type="PROSITE" id="PS01086">
    <property type="entry name" value="RIBUL_P_3_EPIMER_2"/>
    <property type="match status" value="1"/>
</dbReference>
<evidence type="ECO:0000256" key="14">
    <source>
        <dbReference type="PIRSR" id="PIRSR001461-3"/>
    </source>
</evidence>
<dbReference type="Gene3D" id="3.20.20.70">
    <property type="entry name" value="Aldolase class I"/>
    <property type="match status" value="1"/>
</dbReference>
<feature type="binding site" evidence="10 14">
    <location>
        <begin position="195"/>
        <end position="196"/>
    </location>
    <ligand>
        <name>substrate</name>
    </ligand>
</feature>
<evidence type="ECO:0000256" key="9">
    <source>
        <dbReference type="ARBA" id="ARBA00023235"/>
    </source>
</evidence>
<evidence type="ECO:0000256" key="13">
    <source>
        <dbReference type="PIRSR" id="PIRSR001461-2"/>
    </source>
</evidence>
<dbReference type="PROSITE" id="PS01085">
    <property type="entry name" value="RIBUL_P_3_EPIMER_1"/>
    <property type="match status" value="1"/>
</dbReference>
<feature type="binding site" evidence="10 13">
    <location>
        <position position="33"/>
    </location>
    <ligand>
        <name>a divalent metal cation</name>
        <dbReference type="ChEBI" id="CHEBI:60240"/>
    </ligand>
</feature>
<dbReference type="EC" id="5.1.3.1" evidence="7 10"/>
<dbReference type="KEGG" id="dbc:MFMK1_002003"/>
<dbReference type="GO" id="GO:0046872">
    <property type="term" value="F:metal ion binding"/>
    <property type="evidence" value="ECO:0007669"/>
    <property type="project" value="UniProtKB-UniRule"/>
</dbReference>
<feature type="binding site" evidence="10 13">
    <location>
        <position position="31"/>
    </location>
    <ligand>
        <name>a divalent metal cation</name>
        <dbReference type="ChEBI" id="CHEBI:60240"/>
    </ligand>
</feature>
<keyword evidence="13" id="KW-0170">Cobalt</keyword>
<sequence>MIVAPSLLSADFATLKQQVAAVEKAGADYLHLDIMDGHFVPNITFGAQLVRDLRPHSKLIFDVHLMVEHPDEYFADFCRAGADIITVHVEACNHLHRTVQNIKQLGIKAGVALNPATPLSGIHYVLDEVDMVLLMTVNPGFGGQKFIDAVMPKVERLKQLTANLERNVDIQVDGGINENTAPGAVAAGANILVAGSFVFGAEEVSKPIEILRQL</sequence>
<dbReference type="CDD" id="cd00429">
    <property type="entry name" value="RPE"/>
    <property type="match status" value="1"/>
</dbReference>
<dbReference type="PIRSF" id="PIRSF001461">
    <property type="entry name" value="RPE"/>
    <property type="match status" value="1"/>
</dbReference>
<dbReference type="NCBIfam" id="NF004076">
    <property type="entry name" value="PRK05581.1-4"/>
    <property type="match status" value="1"/>
</dbReference>
<feature type="binding site" evidence="10">
    <location>
        <begin position="173"/>
        <end position="175"/>
    </location>
    <ligand>
        <name>substrate</name>
    </ligand>
</feature>
<name>A0AAU0ULE6_9FIRM</name>
<dbReference type="Proteomes" id="UP001329915">
    <property type="component" value="Chromosome"/>
</dbReference>
<evidence type="ECO:0000256" key="7">
    <source>
        <dbReference type="ARBA" id="ARBA00013188"/>
    </source>
</evidence>
<evidence type="ECO:0000313" key="15">
    <source>
        <dbReference type="EMBL" id="WRO22178.1"/>
    </source>
</evidence>
<evidence type="ECO:0000256" key="6">
    <source>
        <dbReference type="ARBA" id="ARBA00009541"/>
    </source>
</evidence>
<keyword evidence="13" id="KW-0862">Zinc</keyword>
<comment type="function">
    <text evidence="10">Catalyzes the reversible epimerization of D-ribulose 5-phosphate to D-xylulose 5-phosphate.</text>
</comment>
<feature type="active site" description="Proton donor" evidence="10 12">
    <location>
        <position position="173"/>
    </location>
</feature>
<evidence type="ECO:0000256" key="5">
    <source>
        <dbReference type="ARBA" id="ARBA00001954"/>
    </source>
</evidence>
<accession>A0AAU0ULE6</accession>
<evidence type="ECO:0000256" key="8">
    <source>
        <dbReference type="ARBA" id="ARBA00022723"/>
    </source>
</evidence>
<dbReference type="InterPro" id="IPR013785">
    <property type="entry name" value="Aldolase_TIM"/>
</dbReference>
<feature type="binding site" evidence="14">
    <location>
        <position position="175"/>
    </location>
    <ligand>
        <name>substrate</name>
    </ligand>
</feature>
<dbReference type="InterPro" id="IPR000056">
    <property type="entry name" value="Ribul_P_3_epim-like"/>
</dbReference>
<dbReference type="GO" id="GO:0019323">
    <property type="term" value="P:pentose catabolic process"/>
    <property type="evidence" value="ECO:0007669"/>
    <property type="project" value="UniProtKB-UniRule"/>
</dbReference>
<dbReference type="FunFam" id="3.20.20.70:FF:000004">
    <property type="entry name" value="Ribulose-phosphate 3-epimerase"/>
    <property type="match status" value="1"/>
</dbReference>
<proteinExistence type="inferred from homology"/>
<gene>
    <name evidence="10 15" type="primary">rpe</name>
    <name evidence="15" type="ORF">MFMK1_002003</name>
</gene>
<keyword evidence="9 10" id="KW-0413">Isomerase</keyword>
<dbReference type="SUPFAM" id="SSF51366">
    <property type="entry name" value="Ribulose-phoshate binding barrel"/>
    <property type="match status" value="1"/>
</dbReference>
<dbReference type="Pfam" id="PF00834">
    <property type="entry name" value="Ribul_P_3_epim"/>
    <property type="match status" value="1"/>
</dbReference>
<comment type="cofactor">
    <cofactor evidence="10 13">
        <name>a divalent metal cation</name>
        <dbReference type="ChEBI" id="CHEBI:60240"/>
    </cofactor>
    <text evidence="10 13">Binds 1 divalent metal cation per subunit.</text>
</comment>
<dbReference type="InterPro" id="IPR011060">
    <property type="entry name" value="RibuloseP-bd_barrel"/>
</dbReference>
<dbReference type="GO" id="GO:0004750">
    <property type="term" value="F:D-ribulose-phosphate 3-epimerase activity"/>
    <property type="evidence" value="ECO:0007669"/>
    <property type="project" value="UniProtKB-UniRule"/>
</dbReference>
<comment type="cofactor">
    <cofactor evidence="5">
        <name>Fe(2+)</name>
        <dbReference type="ChEBI" id="CHEBI:29033"/>
    </cofactor>
</comment>
<dbReference type="HAMAP" id="MF_02227">
    <property type="entry name" value="RPE"/>
    <property type="match status" value="1"/>
</dbReference>
<dbReference type="GO" id="GO:0006098">
    <property type="term" value="P:pentose-phosphate shunt"/>
    <property type="evidence" value="ECO:0007669"/>
    <property type="project" value="UniProtKB-UniRule"/>
</dbReference>
<evidence type="ECO:0000256" key="4">
    <source>
        <dbReference type="ARBA" id="ARBA00001947"/>
    </source>
</evidence>
<dbReference type="InterPro" id="IPR026019">
    <property type="entry name" value="Ribul_P_3_epim"/>
</dbReference>
<comment type="cofactor">
    <cofactor evidence="3">
        <name>Co(2+)</name>
        <dbReference type="ChEBI" id="CHEBI:48828"/>
    </cofactor>
</comment>
<keyword evidence="10 11" id="KW-0119">Carbohydrate metabolism</keyword>
<feature type="binding site" evidence="10 14">
    <location>
        <position position="6"/>
    </location>
    <ligand>
        <name>substrate</name>
    </ligand>
</feature>
<evidence type="ECO:0000313" key="16">
    <source>
        <dbReference type="Proteomes" id="UP001329915"/>
    </source>
</evidence>
<evidence type="ECO:0000256" key="2">
    <source>
        <dbReference type="ARBA" id="ARBA00001936"/>
    </source>
</evidence>
<feature type="binding site" evidence="10 13">
    <location>
        <position position="173"/>
    </location>
    <ligand>
        <name>a divalent metal cation</name>
        <dbReference type="ChEBI" id="CHEBI:60240"/>
    </ligand>
</feature>
<dbReference type="GO" id="GO:0005737">
    <property type="term" value="C:cytoplasm"/>
    <property type="evidence" value="ECO:0007669"/>
    <property type="project" value="UniProtKB-ARBA"/>
</dbReference>
<dbReference type="PANTHER" id="PTHR11749">
    <property type="entry name" value="RIBULOSE-5-PHOSPHATE-3-EPIMERASE"/>
    <property type="match status" value="1"/>
</dbReference>
<dbReference type="AlphaFoldDB" id="A0AAU0ULE6"/>
<evidence type="ECO:0000256" key="3">
    <source>
        <dbReference type="ARBA" id="ARBA00001941"/>
    </source>
</evidence>
<evidence type="ECO:0000256" key="1">
    <source>
        <dbReference type="ARBA" id="ARBA00001782"/>
    </source>
</evidence>
<organism evidence="15 16">
    <name type="scientific">Metallumcola ferriviriculae</name>
    <dbReference type="NCBI Taxonomy" id="3039180"/>
    <lineage>
        <taxon>Bacteria</taxon>
        <taxon>Bacillati</taxon>
        <taxon>Bacillota</taxon>
        <taxon>Clostridia</taxon>
        <taxon>Neomoorellales</taxon>
        <taxon>Desulfitibacteraceae</taxon>
        <taxon>Metallumcola</taxon>
    </lineage>
</organism>
<dbReference type="EMBL" id="CP121694">
    <property type="protein sequence ID" value="WRO22178.1"/>
    <property type="molecule type" value="Genomic_DNA"/>
</dbReference>
<reference evidence="15 16" key="1">
    <citation type="submission" date="2023-04" db="EMBL/GenBank/DDBJ databases">
        <authorList>
            <person name="Hsu D."/>
        </authorList>
    </citation>
    <scope>NUCLEOTIDE SEQUENCE [LARGE SCALE GENOMIC DNA]</scope>
    <source>
        <strain evidence="15 16">MK1</strain>
    </source>
</reference>
<keyword evidence="16" id="KW-1185">Reference proteome</keyword>
<comment type="cofactor">
    <cofactor evidence="4">
        <name>Zn(2+)</name>
        <dbReference type="ChEBI" id="CHEBI:29105"/>
    </cofactor>
</comment>
<keyword evidence="8 10" id="KW-0479">Metal-binding</keyword>